<reference evidence="1 2" key="1">
    <citation type="submission" date="2018-06" db="EMBL/GenBank/DDBJ databases">
        <title>Pseudomonas diversity within urban Lake Michigan freshwaters.</title>
        <authorList>
            <person name="Batrich M."/>
            <person name="Hatzopoulos T."/>
            <person name="Putonti C."/>
        </authorList>
    </citation>
    <scope>NUCLEOTIDE SEQUENCE [LARGE SCALE GENOMIC DNA]</scope>
    <source>
        <strain evidence="1 2">LBp-160603</strain>
    </source>
</reference>
<proteinExistence type="predicted"/>
<dbReference type="Proteomes" id="UP000247620">
    <property type="component" value="Unassembled WGS sequence"/>
</dbReference>
<organism evidence="1 2">
    <name type="scientific">Pseudomonas soli</name>
    <dbReference type="NCBI Taxonomy" id="1306993"/>
    <lineage>
        <taxon>Bacteria</taxon>
        <taxon>Pseudomonadati</taxon>
        <taxon>Pseudomonadota</taxon>
        <taxon>Gammaproteobacteria</taxon>
        <taxon>Pseudomonadales</taxon>
        <taxon>Pseudomonadaceae</taxon>
        <taxon>Pseudomonas</taxon>
    </lineage>
</organism>
<name>A0A2V4ICD4_9PSED</name>
<accession>A0A2V4ICD4</accession>
<sequence length="90" mass="10226">MPHENTFVFAKRFDQPGTFQALYAAQNWLREKGYSYGSTCRSEPIGVLKGDYIIAKWRNLTHQEINELDGMVTGCPRNGPITVHLTEIPV</sequence>
<dbReference type="AlphaFoldDB" id="A0A2V4ICD4"/>
<evidence type="ECO:0000313" key="1">
    <source>
        <dbReference type="EMBL" id="PYB84163.1"/>
    </source>
</evidence>
<dbReference type="RefSeq" id="WP_110698386.1">
    <property type="nucleotide sequence ID" value="NZ_QJRO01000003.1"/>
</dbReference>
<comment type="caution">
    <text evidence="1">The sequence shown here is derived from an EMBL/GenBank/DDBJ whole genome shotgun (WGS) entry which is preliminary data.</text>
</comment>
<dbReference type="EMBL" id="QJRO01000003">
    <property type="protein sequence ID" value="PYB84163.1"/>
    <property type="molecule type" value="Genomic_DNA"/>
</dbReference>
<gene>
    <name evidence="1" type="ORF">DMX07_06360</name>
</gene>
<protein>
    <submittedName>
        <fullName evidence="1">Uncharacterized protein</fullName>
    </submittedName>
</protein>
<evidence type="ECO:0000313" key="2">
    <source>
        <dbReference type="Proteomes" id="UP000247620"/>
    </source>
</evidence>